<protein>
    <submittedName>
        <fullName evidence="1">Uncharacterized protein</fullName>
    </submittedName>
</protein>
<proteinExistence type="predicted"/>
<name>A0ACC1TAC7_9APHY</name>
<reference evidence="1" key="1">
    <citation type="submission" date="2022-07" db="EMBL/GenBank/DDBJ databases">
        <title>Genome Sequence of Phlebia brevispora.</title>
        <authorList>
            <person name="Buettner E."/>
        </authorList>
    </citation>
    <scope>NUCLEOTIDE SEQUENCE</scope>
    <source>
        <strain evidence="1">MPL23</strain>
    </source>
</reference>
<sequence>MFSTAVQPTLLSLFSSTGSDPLSLFSSHTDSSLPADSFVCLLDDTASEPSPPSPPKLILPPTIQQDRDGGEDKEGYTLNQTVLHIQSPTLRTTYIRSPPVGVSGPLGMKHPWIHLQVRNMEKEWSFEVGIVDKAGRQGTVRCSTFQKEPRLKLADPPVLHLPLAFPQPSSRPLTTWSTINLHLPALLPHFSSLALTRKQDEETPERERRWETAQATAAQVPSGTYSHVAFVKVYATCRLRRIYFSEAGPTQELPWEFQLYSGN</sequence>
<dbReference type="Proteomes" id="UP001148662">
    <property type="component" value="Unassembled WGS sequence"/>
</dbReference>
<accession>A0ACC1TAC7</accession>
<gene>
    <name evidence="1" type="ORF">NM688_g1959</name>
</gene>
<keyword evidence="2" id="KW-1185">Reference proteome</keyword>
<comment type="caution">
    <text evidence="1">The sequence shown here is derived from an EMBL/GenBank/DDBJ whole genome shotgun (WGS) entry which is preliminary data.</text>
</comment>
<dbReference type="EMBL" id="JANHOG010000230">
    <property type="protein sequence ID" value="KAJ3556565.1"/>
    <property type="molecule type" value="Genomic_DNA"/>
</dbReference>
<evidence type="ECO:0000313" key="2">
    <source>
        <dbReference type="Proteomes" id="UP001148662"/>
    </source>
</evidence>
<evidence type="ECO:0000313" key="1">
    <source>
        <dbReference type="EMBL" id="KAJ3556565.1"/>
    </source>
</evidence>
<organism evidence="1 2">
    <name type="scientific">Phlebia brevispora</name>
    <dbReference type="NCBI Taxonomy" id="194682"/>
    <lineage>
        <taxon>Eukaryota</taxon>
        <taxon>Fungi</taxon>
        <taxon>Dikarya</taxon>
        <taxon>Basidiomycota</taxon>
        <taxon>Agaricomycotina</taxon>
        <taxon>Agaricomycetes</taxon>
        <taxon>Polyporales</taxon>
        <taxon>Meruliaceae</taxon>
        <taxon>Phlebia</taxon>
    </lineage>
</organism>